<dbReference type="InterPro" id="IPR028889">
    <property type="entry name" value="USP"/>
</dbReference>
<feature type="compositionally biased region" description="Low complexity" evidence="1">
    <location>
        <begin position="1066"/>
        <end position="1079"/>
    </location>
</feature>
<dbReference type="Proteomes" id="UP000001554">
    <property type="component" value="Chromosome 17"/>
</dbReference>
<feature type="region of interest" description="Disordered" evidence="1">
    <location>
        <begin position="716"/>
        <end position="735"/>
    </location>
</feature>
<feature type="compositionally biased region" description="Basic and acidic residues" evidence="1">
    <location>
        <begin position="480"/>
        <end position="491"/>
    </location>
</feature>
<dbReference type="Pfam" id="PF15499">
    <property type="entry name" value="Peptidase_C98"/>
    <property type="match status" value="1"/>
</dbReference>
<dbReference type="GeneID" id="118404654"/>
<dbReference type="PANTHER" id="PTHR15294">
    <property type="entry name" value="RETINOVIN-RELATED"/>
    <property type="match status" value="1"/>
</dbReference>
<feature type="region of interest" description="Disordered" evidence="1">
    <location>
        <begin position="1365"/>
        <end position="1384"/>
    </location>
</feature>
<name>A0A9J7HHQ9_BRAFL</name>
<feature type="compositionally biased region" description="Low complexity" evidence="1">
    <location>
        <begin position="347"/>
        <end position="362"/>
    </location>
</feature>
<dbReference type="OMA" id="WSSDEAC"/>
<feature type="compositionally biased region" description="Polar residues" evidence="1">
    <location>
        <begin position="780"/>
        <end position="796"/>
    </location>
</feature>
<reference evidence="4" key="2">
    <citation type="submission" date="2025-08" db="UniProtKB">
        <authorList>
            <consortium name="RefSeq"/>
        </authorList>
    </citation>
    <scope>IDENTIFICATION</scope>
    <source>
        <strain evidence="4">S238N-H82</strain>
        <tissue evidence="4">Testes</tissue>
    </source>
</reference>
<proteinExistence type="predicted"/>
<evidence type="ECO:0000259" key="2">
    <source>
        <dbReference type="PROSITE" id="PS50235"/>
    </source>
</evidence>
<feature type="compositionally biased region" description="Polar residues" evidence="1">
    <location>
        <begin position="379"/>
        <end position="394"/>
    </location>
</feature>
<feature type="region of interest" description="Disordered" evidence="1">
    <location>
        <begin position="474"/>
        <end position="499"/>
    </location>
</feature>
<reference evidence="3" key="1">
    <citation type="journal article" date="2020" name="Nat. Ecol. Evol.">
        <title>Deeply conserved synteny resolves early events in vertebrate evolution.</title>
        <authorList>
            <person name="Simakov O."/>
            <person name="Marletaz F."/>
            <person name="Yue J.X."/>
            <person name="O'Connell B."/>
            <person name="Jenkins J."/>
            <person name="Brandt A."/>
            <person name="Calef R."/>
            <person name="Tung C.H."/>
            <person name="Huang T.K."/>
            <person name="Schmutz J."/>
            <person name="Satoh N."/>
            <person name="Yu J.K."/>
            <person name="Putnam N.H."/>
            <person name="Green R.E."/>
            <person name="Rokhsar D.S."/>
        </authorList>
    </citation>
    <scope>NUCLEOTIDE SEQUENCE [LARGE SCALE GENOMIC DNA]</scope>
    <source>
        <strain evidence="3">S238N-H82</strain>
    </source>
</reference>
<dbReference type="GO" id="GO:0032183">
    <property type="term" value="F:SUMO binding"/>
    <property type="evidence" value="ECO:0000318"/>
    <property type="project" value="GO_Central"/>
</dbReference>
<feature type="compositionally biased region" description="Polar residues" evidence="1">
    <location>
        <begin position="333"/>
        <end position="343"/>
    </location>
</feature>
<dbReference type="InterPro" id="IPR033505">
    <property type="entry name" value="USPL1"/>
</dbReference>
<feature type="region of interest" description="Disordered" evidence="1">
    <location>
        <begin position="1034"/>
        <end position="1079"/>
    </location>
</feature>
<feature type="domain" description="USP" evidence="2">
    <location>
        <begin position="417"/>
        <end position="709"/>
    </location>
</feature>
<protein>
    <submittedName>
        <fullName evidence="4">Uncharacterized protein LOC118404654</fullName>
    </submittedName>
</protein>
<dbReference type="OrthoDB" id="6160353at2759"/>
<gene>
    <name evidence="4" type="primary">LOC118404654</name>
</gene>
<feature type="compositionally biased region" description="Polar residues" evidence="1">
    <location>
        <begin position="309"/>
        <end position="320"/>
    </location>
</feature>
<dbReference type="Gene3D" id="3.90.70.10">
    <property type="entry name" value="Cysteine proteinases"/>
    <property type="match status" value="1"/>
</dbReference>
<accession>A0A9J7HHQ9</accession>
<feature type="compositionally biased region" description="Polar residues" evidence="1">
    <location>
        <begin position="1249"/>
        <end position="1261"/>
    </location>
</feature>
<sequence length="1421" mass="155401">MMSGETVWCEECQARGKRRQLVLYQWSSDEACYMCQDDDCTFPMGCTDMFKYTIVRNSEDLVTQRRKKRKSSLPPVTRTNHIAAPTPPIICDVSPPSLSNGTFQAWKKPLPIKQGEGNKSNSAALSEKSNSGISLDALLNRSATPKFAPFQQDKTTTAVTNDVVKLPLSPTDSTDIFPQGLANNDFLSMFSESGNALVGTSCSPSDWDLDLDDIFPLGEDTVPFSQGTATLPSVLSNSLTAEATGTTLLKQPENIVPHLLTDSGEDHGVKLARDSVLEDSITCRPQVAELEKAAPHLLTDSVLIEDSSVKQAQHSTPADSSKSEPENVALHSLTDSVEVSSVKQAHHSAASDSSTSEPSETEGIALRLHTDREEDDVVKQSQHSVPDSSKSQGKPTAAISAIIDDISSPIIQEDSTIQWTNAHSLCWLDAAMCMLVHSRTLHDRLSQLNGNGESTVKTLHLAYQQAQELLSNYQKARKTPSGDRRSSESRKSPKACPTSDSEEMICIERATEILHGVRQKVFESLRPTLRCELGKNESPVFALPLMLRENSLIEDLFRMEYDWEFSCDKCGFTKTDRMTKVLPTFPSVTPDFSLLQACHLRSCFSCGSPEQKRKMVFNRLPPFVMLHFVTGLSHNSLEELDCTYQDRQYRVSAVIRYKTHPDHFVAYIRDTQGNRWLKCDDLSHPVCRWQHSPPSIPPSQIHIVAWELQSDNLPSDNLLPSTSTESSTSRNSLLSDLGSSSLRSVRRNSTSSECSSLSSLQYNIDTVDLTTDADFPGNVKNGSESSSRETATSVGSENAVKRLLGMDIQKGVVGSTSPTELSQAIPQTVQANMKQSVQFRVATARVQPNTAKTNVARNLFTEKPPSPPRMCLAPLPMGKALSPRSQSSQDTKLEHVSSQPNLSKAAPILRSPNSAFTVYNGCGPKKSAPTLVMPTVDSCERKNESTLKNPEKKTTFTADAYARQIASRSKVKEGRSKVSKPNTIRHLTQTASWEIPEIVNPSILNRFLRKPTVVAAQQTYSIVSRDVGNSAVPAVATDSTSQGRKRALSTGTGPNKRTKVSALRNSTSTAPSSPALSTLSQKSYLQTDKQKTLAVNSSTSVSKRKISELLGNKKQFAGYQPRGMTGGNTIPEKRTKYVGQFVVSNGHQAQARLQSSQKTKAMSPGMQRKTARVDAVTASANATQAKRTDLSLANPLVPCSNARSPLEGDREGNNGIYDYKQKDAQMRTTVQKAVPNRTVAEGAAALKTACSQSKEQQSPQTNKKRLSDTMSELCEKLGLPTNNVKMDATVEDNFFDSFFDGDKSMEEFELSPSKDLLCLVADDNVNDSEFCQKLSAISDLPADTSKATSPVKISDSNHNRVARHVKVSPDAKNSNSGKDSTSVSALVNKLSRTLQGSPATLRRKGQFTVAQLLKQRTVQTN</sequence>
<organism evidence="3 4">
    <name type="scientific">Branchiostoma floridae</name>
    <name type="common">Florida lancelet</name>
    <name type="synonym">Amphioxus</name>
    <dbReference type="NCBI Taxonomy" id="7739"/>
    <lineage>
        <taxon>Eukaryota</taxon>
        <taxon>Metazoa</taxon>
        <taxon>Chordata</taxon>
        <taxon>Cephalochordata</taxon>
        <taxon>Leptocardii</taxon>
        <taxon>Amphioxiformes</taxon>
        <taxon>Branchiostomatidae</taxon>
        <taxon>Branchiostoma</taxon>
    </lineage>
</organism>
<evidence type="ECO:0000256" key="1">
    <source>
        <dbReference type="SAM" id="MobiDB-lite"/>
    </source>
</evidence>
<dbReference type="GO" id="GO:0030576">
    <property type="term" value="P:Cajal body organization"/>
    <property type="evidence" value="ECO:0000318"/>
    <property type="project" value="GO_Central"/>
</dbReference>
<feature type="compositionally biased region" description="Low complexity" evidence="1">
    <location>
        <begin position="718"/>
        <end position="735"/>
    </location>
</feature>
<feature type="region of interest" description="Disordered" evidence="1">
    <location>
        <begin position="771"/>
        <end position="798"/>
    </location>
</feature>
<keyword evidence="3" id="KW-1185">Reference proteome</keyword>
<dbReference type="RefSeq" id="XP_035659786.1">
    <property type="nucleotide sequence ID" value="XM_035803893.1"/>
</dbReference>
<dbReference type="InterPro" id="IPR028890">
    <property type="entry name" value="Peptidase_C98"/>
</dbReference>
<evidence type="ECO:0000313" key="3">
    <source>
        <dbReference type="Proteomes" id="UP000001554"/>
    </source>
</evidence>
<dbReference type="PROSITE" id="PS50235">
    <property type="entry name" value="USP_3"/>
    <property type="match status" value="1"/>
</dbReference>
<dbReference type="GO" id="GO:0016926">
    <property type="term" value="P:protein desumoylation"/>
    <property type="evidence" value="ECO:0000318"/>
    <property type="project" value="GO_Central"/>
</dbReference>
<feature type="region of interest" description="Disordered" evidence="1">
    <location>
        <begin position="308"/>
        <end position="396"/>
    </location>
</feature>
<dbReference type="InterPro" id="IPR038765">
    <property type="entry name" value="Papain-like_cys_pep_sf"/>
</dbReference>
<feature type="compositionally biased region" description="Polar residues" evidence="1">
    <location>
        <begin position="1371"/>
        <end position="1384"/>
    </location>
</feature>
<feature type="region of interest" description="Disordered" evidence="1">
    <location>
        <begin position="1248"/>
        <end position="1267"/>
    </location>
</feature>
<evidence type="ECO:0000313" key="4">
    <source>
        <dbReference type="RefSeq" id="XP_035659786.1"/>
    </source>
</evidence>
<dbReference type="GO" id="GO:0015030">
    <property type="term" value="C:Cajal body"/>
    <property type="evidence" value="ECO:0000318"/>
    <property type="project" value="GO_Central"/>
</dbReference>
<dbReference type="SUPFAM" id="SSF54001">
    <property type="entry name" value="Cysteine proteinases"/>
    <property type="match status" value="1"/>
</dbReference>
<dbReference type="PANTHER" id="PTHR15294:SF3">
    <property type="entry name" value="SUMO-SPECIFIC ISOPEPTIDASE USPL1"/>
    <property type="match status" value="1"/>
</dbReference>
<dbReference type="KEGG" id="bfo:118404654"/>